<comment type="caution">
    <text evidence="1">The sequence shown here is derived from an EMBL/GenBank/DDBJ whole genome shotgun (WGS) entry which is preliminary data.</text>
</comment>
<sequence>MPFDNQYPRLRYNRSIRRSRKFSTRVIHNSSTSQTAITRVNTPQIRSLHIEEKMFYDGFSFNLCQKPHESTEMCMHGGIPPNY</sequence>
<dbReference type="EMBL" id="WTPW01000271">
    <property type="protein sequence ID" value="KAF0528063.1"/>
    <property type="molecule type" value="Genomic_DNA"/>
</dbReference>
<gene>
    <name evidence="1" type="ORF">F8M41_013329</name>
</gene>
<evidence type="ECO:0000313" key="1">
    <source>
        <dbReference type="EMBL" id="KAF0528063.1"/>
    </source>
</evidence>
<organism evidence="1 2">
    <name type="scientific">Gigaspora margarita</name>
    <dbReference type="NCBI Taxonomy" id="4874"/>
    <lineage>
        <taxon>Eukaryota</taxon>
        <taxon>Fungi</taxon>
        <taxon>Fungi incertae sedis</taxon>
        <taxon>Mucoromycota</taxon>
        <taxon>Glomeromycotina</taxon>
        <taxon>Glomeromycetes</taxon>
        <taxon>Diversisporales</taxon>
        <taxon>Gigasporaceae</taxon>
        <taxon>Gigaspora</taxon>
    </lineage>
</organism>
<proteinExistence type="predicted"/>
<protein>
    <submittedName>
        <fullName evidence="1">Uncharacterized protein</fullName>
    </submittedName>
</protein>
<dbReference type="Proteomes" id="UP000439903">
    <property type="component" value="Unassembled WGS sequence"/>
</dbReference>
<keyword evidence="2" id="KW-1185">Reference proteome</keyword>
<name>A0A8H4EPD2_GIGMA</name>
<evidence type="ECO:0000313" key="2">
    <source>
        <dbReference type="Proteomes" id="UP000439903"/>
    </source>
</evidence>
<reference evidence="1 2" key="1">
    <citation type="journal article" date="2019" name="Environ. Microbiol.">
        <title>At the nexus of three kingdoms: the genome of the mycorrhizal fungus Gigaspora margarita provides insights into plant, endobacterial and fungal interactions.</title>
        <authorList>
            <person name="Venice F."/>
            <person name="Ghignone S."/>
            <person name="Salvioli di Fossalunga A."/>
            <person name="Amselem J."/>
            <person name="Novero M."/>
            <person name="Xianan X."/>
            <person name="Sedzielewska Toro K."/>
            <person name="Morin E."/>
            <person name="Lipzen A."/>
            <person name="Grigoriev I.V."/>
            <person name="Henrissat B."/>
            <person name="Martin F.M."/>
            <person name="Bonfante P."/>
        </authorList>
    </citation>
    <scope>NUCLEOTIDE SEQUENCE [LARGE SCALE GENOMIC DNA]</scope>
    <source>
        <strain evidence="1 2">BEG34</strain>
    </source>
</reference>
<dbReference type="AlphaFoldDB" id="A0A8H4EPD2"/>
<accession>A0A8H4EPD2</accession>